<comment type="caution">
    <text evidence="1">The sequence shown here is derived from an EMBL/GenBank/DDBJ whole genome shotgun (WGS) entry which is preliminary data.</text>
</comment>
<evidence type="ECO:0008006" key="3">
    <source>
        <dbReference type="Google" id="ProtNLM"/>
    </source>
</evidence>
<evidence type="ECO:0000313" key="1">
    <source>
        <dbReference type="EMBL" id="KAK0665926.1"/>
    </source>
</evidence>
<accession>A0AA40D7N2</accession>
<dbReference type="InterPro" id="IPR023393">
    <property type="entry name" value="START-like_dom_sf"/>
</dbReference>
<dbReference type="InterPro" id="IPR015075">
    <property type="entry name" value="AtaL"/>
</dbReference>
<proteinExistence type="predicted"/>
<sequence length="170" mass="18592">MVTFNLSYTAPINPPNASPILTQSQIWACIKLKVRHAEQFVPAITNTEILSESTKGETTVSLIRRVTFAPGGHPAGAESAVETCRFFEPCRVDFVGADGSAIINAVSRGPPGGEAHELYYTYIFEWRHPDLEAGSEAAGRQEEADWVTTQLAVNATIATMRRMVREGVVR</sequence>
<dbReference type="CDD" id="cd08863">
    <property type="entry name" value="SRPBCC_DUF1857"/>
    <property type="match status" value="1"/>
</dbReference>
<evidence type="ECO:0000313" key="2">
    <source>
        <dbReference type="Proteomes" id="UP001174997"/>
    </source>
</evidence>
<protein>
    <recommendedName>
        <fullName evidence="3">DUF1857-domain-containing protein</fullName>
    </recommendedName>
</protein>
<dbReference type="Proteomes" id="UP001174997">
    <property type="component" value="Unassembled WGS sequence"/>
</dbReference>
<reference evidence="1" key="1">
    <citation type="submission" date="2023-06" db="EMBL/GenBank/DDBJ databases">
        <title>Genome-scale phylogeny and comparative genomics of the fungal order Sordariales.</title>
        <authorList>
            <consortium name="Lawrence Berkeley National Laboratory"/>
            <person name="Hensen N."/>
            <person name="Bonometti L."/>
            <person name="Westerberg I."/>
            <person name="Brannstrom I.O."/>
            <person name="Guillou S."/>
            <person name="Cros-Aarteil S."/>
            <person name="Calhoun S."/>
            <person name="Haridas S."/>
            <person name="Kuo A."/>
            <person name="Mondo S."/>
            <person name="Pangilinan J."/>
            <person name="Riley R."/>
            <person name="Labutti K."/>
            <person name="Andreopoulos B."/>
            <person name="Lipzen A."/>
            <person name="Chen C."/>
            <person name="Yanf M."/>
            <person name="Daum C."/>
            <person name="Ng V."/>
            <person name="Clum A."/>
            <person name="Steindorff A."/>
            <person name="Ohm R."/>
            <person name="Martin F."/>
            <person name="Silar P."/>
            <person name="Natvig D."/>
            <person name="Lalanne C."/>
            <person name="Gautier V."/>
            <person name="Ament-Velasquez S.L."/>
            <person name="Kruys A."/>
            <person name="Hutchinson M.I."/>
            <person name="Powell A.J."/>
            <person name="Barry K."/>
            <person name="Miller A.N."/>
            <person name="Grigoriev I.V."/>
            <person name="Debuchy R."/>
            <person name="Gladieux P."/>
            <person name="Thoren M.H."/>
            <person name="Johannesson H."/>
        </authorList>
    </citation>
    <scope>NUCLEOTIDE SEQUENCE</scope>
    <source>
        <strain evidence="1">CBS 307.81</strain>
    </source>
</reference>
<dbReference type="Pfam" id="PF08982">
    <property type="entry name" value="AtaL"/>
    <property type="match status" value="1"/>
</dbReference>
<name>A0AA40D7N2_9PEZI</name>
<dbReference type="Gene3D" id="3.30.530.20">
    <property type="match status" value="1"/>
</dbReference>
<keyword evidence="2" id="KW-1185">Reference proteome</keyword>
<dbReference type="AlphaFoldDB" id="A0AA40D7N2"/>
<dbReference type="EMBL" id="JAULSY010000098">
    <property type="protein sequence ID" value="KAK0665926.1"/>
    <property type="molecule type" value="Genomic_DNA"/>
</dbReference>
<organism evidence="1 2">
    <name type="scientific">Cercophora samala</name>
    <dbReference type="NCBI Taxonomy" id="330535"/>
    <lineage>
        <taxon>Eukaryota</taxon>
        <taxon>Fungi</taxon>
        <taxon>Dikarya</taxon>
        <taxon>Ascomycota</taxon>
        <taxon>Pezizomycotina</taxon>
        <taxon>Sordariomycetes</taxon>
        <taxon>Sordariomycetidae</taxon>
        <taxon>Sordariales</taxon>
        <taxon>Lasiosphaeriaceae</taxon>
        <taxon>Cercophora</taxon>
    </lineage>
</organism>
<gene>
    <name evidence="1" type="ORF">QBC41DRAFT_257156</name>
</gene>
<dbReference type="SUPFAM" id="SSF55961">
    <property type="entry name" value="Bet v1-like"/>
    <property type="match status" value="1"/>
</dbReference>